<keyword evidence="3" id="KW-1185">Reference proteome</keyword>
<dbReference type="GO" id="GO:0003676">
    <property type="term" value="F:nucleic acid binding"/>
    <property type="evidence" value="ECO:0007669"/>
    <property type="project" value="InterPro"/>
</dbReference>
<dbReference type="Pfam" id="PF13358">
    <property type="entry name" value="DDE_3"/>
    <property type="match status" value="1"/>
</dbReference>
<dbReference type="AlphaFoldDB" id="A0A544QRH4"/>
<name>A0A544QRH4_9EURY</name>
<dbReference type="EMBL" id="SESI01000001">
    <property type="protein sequence ID" value="TQQ82044.1"/>
    <property type="molecule type" value="Genomic_DNA"/>
</dbReference>
<evidence type="ECO:0000259" key="1">
    <source>
        <dbReference type="Pfam" id="PF13358"/>
    </source>
</evidence>
<dbReference type="RefSeq" id="WP_142442696.1">
    <property type="nucleotide sequence ID" value="NZ_SESI01000001.1"/>
</dbReference>
<dbReference type="OrthoDB" id="316447at2157"/>
<dbReference type="Proteomes" id="UP000315385">
    <property type="component" value="Unassembled WGS sequence"/>
</dbReference>
<organism evidence="2 3">
    <name type="scientific">Halonotius roseus</name>
    <dbReference type="NCBI Taxonomy" id="2511997"/>
    <lineage>
        <taxon>Archaea</taxon>
        <taxon>Methanobacteriati</taxon>
        <taxon>Methanobacteriota</taxon>
        <taxon>Stenosarchaea group</taxon>
        <taxon>Halobacteria</taxon>
        <taxon>Halobacteriales</taxon>
        <taxon>Haloferacaceae</taxon>
        <taxon>Halonotius</taxon>
    </lineage>
</organism>
<protein>
    <recommendedName>
        <fullName evidence="1">Tc1-like transposase DDE domain-containing protein</fullName>
    </recommendedName>
</protein>
<sequence>MIRASQNWFRGFQGQRVGNVCSKVRILLICDNFSSHFPYLIDHVVESLEITRVSLPSYSPDLNPIEPTWNCVHRDLSPRDADTIETFLGSDRLRKLRP</sequence>
<dbReference type="InterPro" id="IPR036397">
    <property type="entry name" value="RNaseH_sf"/>
</dbReference>
<dbReference type="InterPro" id="IPR038717">
    <property type="entry name" value="Tc1-like_DDE_dom"/>
</dbReference>
<feature type="domain" description="Tc1-like transposase DDE" evidence="1">
    <location>
        <begin position="23"/>
        <end position="86"/>
    </location>
</feature>
<gene>
    <name evidence="2" type="ORF">EWF95_03635</name>
</gene>
<evidence type="ECO:0000313" key="3">
    <source>
        <dbReference type="Proteomes" id="UP000315385"/>
    </source>
</evidence>
<proteinExistence type="predicted"/>
<dbReference type="Gene3D" id="3.30.420.10">
    <property type="entry name" value="Ribonuclease H-like superfamily/Ribonuclease H"/>
    <property type="match status" value="1"/>
</dbReference>
<accession>A0A544QRH4</accession>
<evidence type="ECO:0000313" key="2">
    <source>
        <dbReference type="EMBL" id="TQQ82044.1"/>
    </source>
</evidence>
<comment type="caution">
    <text evidence="2">The sequence shown here is derived from an EMBL/GenBank/DDBJ whole genome shotgun (WGS) entry which is preliminary data.</text>
</comment>
<reference evidence="2 3" key="1">
    <citation type="submission" date="2019-02" db="EMBL/GenBank/DDBJ databases">
        <title>Halonotius sp. a new haloqrchaeon isolated from saline water.</title>
        <authorList>
            <person name="Duran-Viseras A."/>
            <person name="Sanchez-Porro C."/>
            <person name="Ventosa A."/>
        </authorList>
    </citation>
    <scope>NUCLEOTIDE SEQUENCE [LARGE SCALE GENOMIC DNA]</scope>
    <source>
        <strain evidence="2 3">F9-27</strain>
    </source>
</reference>